<keyword evidence="1" id="KW-0812">Transmembrane</keyword>
<evidence type="ECO:0000256" key="1">
    <source>
        <dbReference type="SAM" id="Phobius"/>
    </source>
</evidence>
<evidence type="ECO:0000313" key="3">
    <source>
        <dbReference type="Proteomes" id="UP000663856"/>
    </source>
</evidence>
<protein>
    <submittedName>
        <fullName evidence="2">Uncharacterized protein</fullName>
    </submittedName>
</protein>
<sequence length="167" mass="19132">MMIFYGVAIFAPPCQNSYDYTSDVCGMAGCYDSIPSFAMIERVGFAIAPTFLIAIANMALLVRVVWQKYRLHRNVEWRKQRKLTIHIVSISFLYLCFDFPLSVIDLVHLFGKPEWGHDILPTLFYYAYSPILLLPIVCIGSLPELRNKVKKLDPRGRRQVVPTVVDS</sequence>
<accession>A0A816UAE6</accession>
<dbReference type="EMBL" id="CAJNRF010008915">
    <property type="protein sequence ID" value="CAF2105920.1"/>
    <property type="molecule type" value="Genomic_DNA"/>
</dbReference>
<feature type="transmembrane region" description="Helical" evidence="1">
    <location>
        <begin position="43"/>
        <end position="66"/>
    </location>
</feature>
<organism evidence="2 3">
    <name type="scientific">Rotaria magnacalcarata</name>
    <dbReference type="NCBI Taxonomy" id="392030"/>
    <lineage>
        <taxon>Eukaryota</taxon>
        <taxon>Metazoa</taxon>
        <taxon>Spiralia</taxon>
        <taxon>Gnathifera</taxon>
        <taxon>Rotifera</taxon>
        <taxon>Eurotatoria</taxon>
        <taxon>Bdelloidea</taxon>
        <taxon>Philodinida</taxon>
        <taxon>Philodinidae</taxon>
        <taxon>Rotaria</taxon>
    </lineage>
</organism>
<dbReference type="SUPFAM" id="SSF81321">
    <property type="entry name" value="Family A G protein-coupled receptor-like"/>
    <property type="match status" value="1"/>
</dbReference>
<dbReference type="Gene3D" id="1.20.1070.10">
    <property type="entry name" value="Rhodopsin 7-helix transmembrane proteins"/>
    <property type="match status" value="1"/>
</dbReference>
<keyword evidence="1" id="KW-1133">Transmembrane helix</keyword>
<evidence type="ECO:0000313" key="2">
    <source>
        <dbReference type="EMBL" id="CAF2105920.1"/>
    </source>
</evidence>
<reference evidence="2" key="1">
    <citation type="submission" date="2021-02" db="EMBL/GenBank/DDBJ databases">
        <authorList>
            <person name="Nowell W R."/>
        </authorList>
    </citation>
    <scope>NUCLEOTIDE SEQUENCE</scope>
</reference>
<proteinExistence type="predicted"/>
<comment type="caution">
    <text evidence="2">The sequence shown here is derived from an EMBL/GenBank/DDBJ whole genome shotgun (WGS) entry which is preliminary data.</text>
</comment>
<feature type="transmembrane region" description="Helical" evidence="1">
    <location>
        <begin position="123"/>
        <end position="142"/>
    </location>
</feature>
<gene>
    <name evidence="2" type="ORF">WKI299_LOCUS21347</name>
</gene>
<feature type="transmembrane region" description="Helical" evidence="1">
    <location>
        <begin position="87"/>
        <end position="111"/>
    </location>
</feature>
<keyword evidence="1" id="KW-0472">Membrane</keyword>
<dbReference type="Proteomes" id="UP000663856">
    <property type="component" value="Unassembled WGS sequence"/>
</dbReference>
<dbReference type="AlphaFoldDB" id="A0A816UAE6"/>
<name>A0A816UAE6_9BILA</name>